<dbReference type="EMBL" id="JBHSZO010000002">
    <property type="protein sequence ID" value="MFC7216867.1"/>
    <property type="molecule type" value="Genomic_DNA"/>
</dbReference>
<reference evidence="2" key="1">
    <citation type="journal article" date="2019" name="Int. J. Syst. Evol. Microbiol.">
        <title>The Global Catalogue of Microorganisms (GCM) 10K type strain sequencing project: providing services to taxonomists for standard genome sequencing and annotation.</title>
        <authorList>
            <consortium name="The Broad Institute Genomics Platform"/>
            <consortium name="The Broad Institute Genome Sequencing Center for Infectious Disease"/>
            <person name="Wu L."/>
            <person name="Ma J."/>
        </authorList>
    </citation>
    <scope>NUCLEOTIDE SEQUENCE [LARGE SCALE GENOMIC DNA]</scope>
    <source>
        <strain evidence="2">CGMCC 1.13681</strain>
    </source>
</reference>
<sequence length="59" mass="7012">MSSTAVPRRPIRPSAMVNAEIRREVERARFERREMDHGRYTELLEEWAEARRQELTAVA</sequence>
<evidence type="ECO:0000313" key="2">
    <source>
        <dbReference type="Proteomes" id="UP001596413"/>
    </source>
</evidence>
<protein>
    <submittedName>
        <fullName evidence="1">Uncharacterized protein</fullName>
    </submittedName>
</protein>
<comment type="caution">
    <text evidence="1">The sequence shown here is derived from an EMBL/GenBank/DDBJ whole genome shotgun (WGS) entry which is preliminary data.</text>
</comment>
<name>A0ABW2GDQ3_9ACTN</name>
<proteinExistence type="predicted"/>
<accession>A0ABW2GDQ3</accession>
<gene>
    <name evidence="1" type="ORF">ACFQLX_01580</name>
</gene>
<keyword evidence="2" id="KW-1185">Reference proteome</keyword>
<evidence type="ECO:0000313" key="1">
    <source>
        <dbReference type="EMBL" id="MFC7216867.1"/>
    </source>
</evidence>
<organism evidence="1 2">
    <name type="scientific">Streptomyces polyrhachis</name>
    <dbReference type="NCBI Taxonomy" id="1282885"/>
    <lineage>
        <taxon>Bacteria</taxon>
        <taxon>Bacillati</taxon>
        <taxon>Actinomycetota</taxon>
        <taxon>Actinomycetes</taxon>
        <taxon>Kitasatosporales</taxon>
        <taxon>Streptomycetaceae</taxon>
        <taxon>Streptomyces</taxon>
    </lineage>
</organism>
<dbReference type="Proteomes" id="UP001596413">
    <property type="component" value="Unassembled WGS sequence"/>
</dbReference>
<dbReference type="RefSeq" id="WP_386410902.1">
    <property type="nucleotide sequence ID" value="NZ_JBHSZO010000002.1"/>
</dbReference>